<gene>
    <name evidence="2" type="ORF">SAMN05421686_107126</name>
</gene>
<dbReference type="SUPFAM" id="SSF81301">
    <property type="entry name" value="Nucleotidyltransferase"/>
    <property type="match status" value="1"/>
</dbReference>
<dbReference type="GO" id="GO:0016740">
    <property type="term" value="F:transferase activity"/>
    <property type="evidence" value="ECO:0007669"/>
    <property type="project" value="UniProtKB-KW"/>
</dbReference>
<dbReference type="InterPro" id="IPR043519">
    <property type="entry name" value="NT_sf"/>
</dbReference>
<keyword evidence="2" id="KW-0808">Transferase</keyword>
<dbReference type="Gene3D" id="3.30.460.10">
    <property type="entry name" value="Beta Polymerase, domain 2"/>
    <property type="match status" value="1"/>
</dbReference>
<evidence type="ECO:0000313" key="2">
    <source>
        <dbReference type="EMBL" id="SIS99469.1"/>
    </source>
</evidence>
<dbReference type="Proteomes" id="UP000185639">
    <property type="component" value="Unassembled WGS sequence"/>
</dbReference>
<dbReference type="PANTHER" id="PTHR43852">
    <property type="entry name" value="NUCLEOTIDYLTRANSFERASE"/>
    <property type="match status" value="1"/>
</dbReference>
<reference evidence="3" key="1">
    <citation type="submission" date="2017-01" db="EMBL/GenBank/DDBJ databases">
        <authorList>
            <person name="Varghese N."/>
            <person name="Submissions S."/>
        </authorList>
    </citation>
    <scope>NUCLEOTIDE SEQUENCE [LARGE SCALE GENOMIC DNA]</scope>
    <source>
        <strain evidence="3">DSM 24913</strain>
    </source>
</reference>
<keyword evidence="3" id="KW-1185">Reference proteome</keyword>
<dbReference type="CDD" id="cd05403">
    <property type="entry name" value="NT_KNTase_like"/>
    <property type="match status" value="1"/>
</dbReference>
<dbReference type="AlphaFoldDB" id="A0A1N7NMS1"/>
<dbReference type="STRING" id="484498.SAMN05421686_107126"/>
<name>A0A1N7NMS1_9GAMM</name>
<evidence type="ECO:0000313" key="3">
    <source>
        <dbReference type="Proteomes" id="UP000185639"/>
    </source>
</evidence>
<dbReference type="OrthoDB" id="9793109at2"/>
<dbReference type="EMBL" id="FTOH01000007">
    <property type="protein sequence ID" value="SIS99469.1"/>
    <property type="molecule type" value="Genomic_DNA"/>
</dbReference>
<evidence type="ECO:0000259" key="1">
    <source>
        <dbReference type="Pfam" id="PF18765"/>
    </source>
</evidence>
<dbReference type="PANTHER" id="PTHR43852:SF2">
    <property type="entry name" value="PROTEIN ADENYLYLTRANSFERASE MNTA"/>
    <property type="match status" value="1"/>
</dbReference>
<dbReference type="NCBIfam" id="NF047752">
    <property type="entry name" value="MntA_antitoxin"/>
    <property type="match status" value="1"/>
</dbReference>
<proteinExistence type="predicted"/>
<organism evidence="2 3">
    <name type="scientific">Thalassolituus maritimus</name>
    <dbReference type="NCBI Taxonomy" id="484498"/>
    <lineage>
        <taxon>Bacteria</taxon>
        <taxon>Pseudomonadati</taxon>
        <taxon>Pseudomonadota</taxon>
        <taxon>Gammaproteobacteria</taxon>
        <taxon>Oceanospirillales</taxon>
        <taxon>Oceanospirillaceae</taxon>
        <taxon>Thalassolituus</taxon>
    </lineage>
</organism>
<dbReference type="InterPro" id="IPR052930">
    <property type="entry name" value="TA_antitoxin_MntA"/>
</dbReference>
<sequence>MSPTESHILEYCLKRLSGLRLLYLFGSQASGDARSDSDWDIAFLADGDLDNVSRWHIAEELAAELGQDVDLVDLKEASTVLKMQIVQKGRLLYGASLEADLFTASTMTQYGHLQESRADILKAYERNE</sequence>
<protein>
    <submittedName>
        <fullName evidence="2">Nucleotidyltransferase domain-containing protein</fullName>
    </submittedName>
</protein>
<dbReference type="InterPro" id="IPR041633">
    <property type="entry name" value="Polbeta"/>
</dbReference>
<dbReference type="RefSeq" id="WP_076516464.1">
    <property type="nucleotide sequence ID" value="NZ_FTOH01000007.1"/>
</dbReference>
<feature type="domain" description="Polymerase beta nucleotidyltransferase" evidence="1">
    <location>
        <begin position="13"/>
        <end position="95"/>
    </location>
</feature>
<accession>A0A1N7NMS1</accession>
<dbReference type="Pfam" id="PF18765">
    <property type="entry name" value="Polbeta"/>
    <property type="match status" value="1"/>
</dbReference>